<proteinExistence type="predicted"/>
<organism evidence="3 4">
    <name type="scientific">Haloferax mucosum ATCC BAA-1512</name>
    <dbReference type="NCBI Taxonomy" id="662479"/>
    <lineage>
        <taxon>Archaea</taxon>
        <taxon>Methanobacteriati</taxon>
        <taxon>Methanobacteriota</taxon>
        <taxon>Stenosarchaea group</taxon>
        <taxon>Halobacteria</taxon>
        <taxon>Halobacteriales</taxon>
        <taxon>Haloferacaceae</taxon>
        <taxon>Haloferax</taxon>
    </lineage>
</organism>
<feature type="region of interest" description="Disordered" evidence="1">
    <location>
        <begin position="1"/>
        <end position="24"/>
    </location>
</feature>
<evidence type="ECO:0000313" key="3">
    <source>
        <dbReference type="EMBL" id="ELZ98740.1"/>
    </source>
</evidence>
<comment type="caution">
    <text evidence="3">The sequence shown here is derived from an EMBL/GenBank/DDBJ whole genome shotgun (WGS) entry which is preliminary data.</text>
</comment>
<dbReference type="EMBL" id="AOLN01000001">
    <property type="protein sequence ID" value="ELZ98740.1"/>
    <property type="molecule type" value="Genomic_DNA"/>
</dbReference>
<protein>
    <recommendedName>
        <fullName evidence="5">Transmembrane protein</fullName>
    </recommendedName>
</protein>
<keyword evidence="2" id="KW-0812">Transmembrane</keyword>
<feature type="transmembrane region" description="Helical" evidence="2">
    <location>
        <begin position="88"/>
        <end position="107"/>
    </location>
</feature>
<dbReference type="PATRIC" id="fig|662479.7.peg.50"/>
<evidence type="ECO:0000313" key="4">
    <source>
        <dbReference type="Proteomes" id="UP000011550"/>
    </source>
</evidence>
<dbReference type="STRING" id="662479.C440_00250"/>
<keyword evidence="4" id="KW-1185">Reference proteome</keyword>
<dbReference type="OrthoDB" id="286051at2157"/>
<evidence type="ECO:0008006" key="5">
    <source>
        <dbReference type="Google" id="ProtNLM"/>
    </source>
</evidence>
<keyword evidence="2" id="KW-0472">Membrane</keyword>
<sequence>MSTDEYRRGTAVERERQGKQRPARGRYRGILPTIYAIGLVMFTVVSAYLGPEPAFAVYLVTHVFYAGLIHGDINSLREQGIEWGVSRHLWFGAAFTLPFVVPAYYLYSRRVIRRENESRGLTNE</sequence>
<evidence type="ECO:0000256" key="1">
    <source>
        <dbReference type="SAM" id="MobiDB-lite"/>
    </source>
</evidence>
<dbReference type="AlphaFoldDB" id="M0IPS7"/>
<feature type="transmembrane region" description="Helical" evidence="2">
    <location>
        <begin position="29"/>
        <end position="49"/>
    </location>
</feature>
<reference evidence="3 4" key="1">
    <citation type="journal article" date="2014" name="PLoS Genet.">
        <title>Phylogenetically driven sequencing of extremely halophilic archaea reveals strategies for static and dynamic osmo-response.</title>
        <authorList>
            <person name="Becker E.A."/>
            <person name="Seitzer P.M."/>
            <person name="Tritt A."/>
            <person name="Larsen D."/>
            <person name="Krusor M."/>
            <person name="Yao A.I."/>
            <person name="Wu D."/>
            <person name="Madern D."/>
            <person name="Eisen J.A."/>
            <person name="Darling A.E."/>
            <person name="Facciotti M.T."/>
        </authorList>
    </citation>
    <scope>NUCLEOTIDE SEQUENCE [LARGE SCALE GENOMIC DNA]</scope>
    <source>
        <strain evidence="3 4">ATCC BAA-1512</strain>
    </source>
</reference>
<accession>M0IPS7</accession>
<gene>
    <name evidence="3" type="ORF">C440_00250</name>
</gene>
<feature type="compositionally biased region" description="Basic and acidic residues" evidence="1">
    <location>
        <begin position="1"/>
        <end position="18"/>
    </location>
</feature>
<evidence type="ECO:0000256" key="2">
    <source>
        <dbReference type="SAM" id="Phobius"/>
    </source>
</evidence>
<name>M0IPS7_9EURY</name>
<keyword evidence="2" id="KW-1133">Transmembrane helix</keyword>
<dbReference type="RefSeq" id="WP_008317134.1">
    <property type="nucleotide sequence ID" value="NZ_AOLN01000001.1"/>
</dbReference>
<dbReference type="Proteomes" id="UP000011550">
    <property type="component" value="Unassembled WGS sequence"/>
</dbReference>